<dbReference type="GO" id="GO:0051301">
    <property type="term" value="P:cell division"/>
    <property type="evidence" value="ECO:0007669"/>
    <property type="project" value="UniProtKB-KW"/>
</dbReference>
<evidence type="ECO:0000256" key="6">
    <source>
        <dbReference type="ARBA" id="ARBA00022490"/>
    </source>
</evidence>
<dbReference type="GO" id="GO:0072686">
    <property type="term" value="C:mitotic spindle"/>
    <property type="evidence" value="ECO:0007669"/>
    <property type="project" value="InterPro"/>
</dbReference>
<dbReference type="Proteomes" id="UP000018144">
    <property type="component" value="Unassembled WGS sequence"/>
</dbReference>
<protein>
    <recommendedName>
        <fullName evidence="16">DASH complex subunit DAD3</fullName>
    </recommendedName>
    <alternativeName>
        <fullName evidence="17">Outer kinetochore protein DAD3</fullName>
    </alternativeName>
</protein>
<evidence type="ECO:0000256" key="4">
    <source>
        <dbReference type="ARBA" id="ARBA00006277"/>
    </source>
</evidence>
<dbReference type="eggNOG" id="ENOG502SCNH">
    <property type="taxonomic scope" value="Eukaryota"/>
</dbReference>
<evidence type="ECO:0000256" key="13">
    <source>
        <dbReference type="ARBA" id="ARBA00023242"/>
    </source>
</evidence>
<evidence type="ECO:0000256" key="2">
    <source>
        <dbReference type="ARBA" id="ARBA00004186"/>
    </source>
</evidence>
<accession>U4LLK8</accession>
<gene>
    <name evidence="18" type="ORF">PCON_14048</name>
</gene>
<dbReference type="PANTHER" id="PTHR28017">
    <property type="entry name" value="DASH COMPLEX SUBUNIT DAD3"/>
    <property type="match status" value="1"/>
</dbReference>
<evidence type="ECO:0000313" key="19">
    <source>
        <dbReference type="Proteomes" id="UP000018144"/>
    </source>
</evidence>
<dbReference type="Pfam" id="PF08656">
    <property type="entry name" value="DASH_Dad3"/>
    <property type="match status" value="1"/>
</dbReference>
<keyword evidence="8" id="KW-0493">Microtubule</keyword>
<evidence type="ECO:0000256" key="10">
    <source>
        <dbReference type="ARBA" id="ARBA00022829"/>
    </source>
</evidence>
<evidence type="ECO:0000256" key="9">
    <source>
        <dbReference type="ARBA" id="ARBA00022776"/>
    </source>
</evidence>
<reference evidence="18 19" key="1">
    <citation type="journal article" date="2013" name="PLoS Genet.">
        <title>The genome and development-dependent transcriptomes of Pyronema confluens: a window into fungal evolution.</title>
        <authorList>
            <person name="Traeger S."/>
            <person name="Altegoer F."/>
            <person name="Freitag M."/>
            <person name="Gabaldon T."/>
            <person name="Kempken F."/>
            <person name="Kumar A."/>
            <person name="Marcet-Houben M."/>
            <person name="Poggeler S."/>
            <person name="Stajich J.E."/>
            <person name="Nowrousian M."/>
        </authorList>
    </citation>
    <scope>NUCLEOTIDE SEQUENCE [LARGE SCALE GENOMIC DNA]</scope>
    <source>
        <strain evidence="19">CBS 100304</strain>
        <tissue evidence="18">Vegetative mycelium</tissue>
    </source>
</reference>
<evidence type="ECO:0000313" key="18">
    <source>
        <dbReference type="EMBL" id="CCX33019.1"/>
    </source>
</evidence>
<keyword evidence="14" id="KW-0131">Cell cycle</keyword>
<evidence type="ECO:0000256" key="5">
    <source>
        <dbReference type="ARBA" id="ARBA00022454"/>
    </source>
</evidence>
<keyword evidence="6" id="KW-0963">Cytoplasm</keyword>
<dbReference type="AlphaFoldDB" id="U4LLK8"/>
<evidence type="ECO:0000256" key="15">
    <source>
        <dbReference type="ARBA" id="ARBA00023328"/>
    </source>
</evidence>
<name>U4LLK8_PYROM</name>
<sequence length="88" mass="9647">MNSPSQQPAAGVLSASERELLHEYTKLLTNLQRLAAVTGTLANTPTAEIMDSLRVLERKSGLVFTLLKASVYDIFLDQGIQEEDKEGI</sequence>
<dbReference type="EMBL" id="HF935997">
    <property type="protein sequence ID" value="CCX33019.1"/>
    <property type="molecule type" value="Genomic_DNA"/>
</dbReference>
<dbReference type="InterPro" id="IPR013965">
    <property type="entry name" value="DASH_Dad3"/>
</dbReference>
<dbReference type="GO" id="GO:0042729">
    <property type="term" value="C:DASH complex"/>
    <property type="evidence" value="ECO:0007669"/>
    <property type="project" value="InterPro"/>
</dbReference>
<evidence type="ECO:0000256" key="7">
    <source>
        <dbReference type="ARBA" id="ARBA00022618"/>
    </source>
</evidence>
<evidence type="ECO:0000256" key="17">
    <source>
        <dbReference type="ARBA" id="ARBA00044305"/>
    </source>
</evidence>
<dbReference type="OMA" id="WAVINEQ"/>
<proteinExistence type="inferred from homology"/>
<evidence type="ECO:0000256" key="8">
    <source>
        <dbReference type="ARBA" id="ARBA00022701"/>
    </source>
</evidence>
<dbReference type="OrthoDB" id="2443965at2759"/>
<dbReference type="GO" id="GO:0008608">
    <property type="term" value="P:attachment of spindle microtubules to kinetochore"/>
    <property type="evidence" value="ECO:0007669"/>
    <property type="project" value="InterPro"/>
</dbReference>
<comment type="subcellular location">
    <subcellularLocation>
        <location evidence="3">Chromosome</location>
        <location evidence="3">Centromere</location>
        <location evidence="3">Kinetochore</location>
    </subcellularLocation>
    <subcellularLocation>
        <location evidence="2">Cytoplasm</location>
        <location evidence="2">Cytoskeleton</location>
        <location evidence="2">Spindle</location>
    </subcellularLocation>
    <subcellularLocation>
        <location evidence="1">Nucleus</location>
    </subcellularLocation>
</comment>
<organism evidence="18 19">
    <name type="scientific">Pyronema omphalodes (strain CBS 100304)</name>
    <name type="common">Pyronema confluens</name>
    <dbReference type="NCBI Taxonomy" id="1076935"/>
    <lineage>
        <taxon>Eukaryota</taxon>
        <taxon>Fungi</taxon>
        <taxon>Dikarya</taxon>
        <taxon>Ascomycota</taxon>
        <taxon>Pezizomycotina</taxon>
        <taxon>Pezizomycetes</taxon>
        <taxon>Pezizales</taxon>
        <taxon>Pyronemataceae</taxon>
        <taxon>Pyronema</taxon>
    </lineage>
</organism>
<keyword evidence="15" id="KW-0137">Centromere</keyword>
<dbReference type="PANTHER" id="PTHR28017:SF1">
    <property type="entry name" value="DASH COMPLEX SUBUNIT DAD3"/>
    <property type="match status" value="1"/>
</dbReference>
<evidence type="ECO:0000256" key="1">
    <source>
        <dbReference type="ARBA" id="ARBA00004123"/>
    </source>
</evidence>
<keyword evidence="19" id="KW-1185">Reference proteome</keyword>
<dbReference type="GO" id="GO:0051010">
    <property type="term" value="F:microtubule plus-end binding"/>
    <property type="evidence" value="ECO:0007669"/>
    <property type="project" value="TreeGrafter"/>
</dbReference>
<keyword evidence="7" id="KW-0132">Cell division</keyword>
<keyword evidence="9" id="KW-0498">Mitosis</keyword>
<keyword evidence="5" id="KW-0158">Chromosome</keyword>
<evidence type="ECO:0000256" key="3">
    <source>
        <dbReference type="ARBA" id="ARBA00004629"/>
    </source>
</evidence>
<evidence type="ECO:0000256" key="11">
    <source>
        <dbReference type="ARBA" id="ARBA00022838"/>
    </source>
</evidence>
<keyword evidence="10" id="KW-0159">Chromosome partition</keyword>
<keyword evidence="11" id="KW-0995">Kinetochore</keyword>
<keyword evidence="13" id="KW-0539">Nucleus</keyword>
<evidence type="ECO:0000256" key="16">
    <source>
        <dbReference type="ARBA" id="ARBA00044179"/>
    </source>
</evidence>
<comment type="similarity">
    <text evidence="4">Belongs to the DASH complex DAD3 family.</text>
</comment>
<evidence type="ECO:0000256" key="12">
    <source>
        <dbReference type="ARBA" id="ARBA00023212"/>
    </source>
</evidence>
<evidence type="ECO:0000256" key="14">
    <source>
        <dbReference type="ARBA" id="ARBA00023306"/>
    </source>
</evidence>
<dbReference type="STRING" id="1076935.U4LLK8"/>
<keyword evidence="12" id="KW-0206">Cytoskeleton</keyword>
<dbReference type="GO" id="GO:0005874">
    <property type="term" value="C:microtubule"/>
    <property type="evidence" value="ECO:0007669"/>
    <property type="project" value="UniProtKB-KW"/>
</dbReference>